<evidence type="ECO:0000313" key="3">
    <source>
        <dbReference type="Proteomes" id="UP001187531"/>
    </source>
</evidence>
<dbReference type="GO" id="GO:0047223">
    <property type="term" value="F:beta-1,3-galactosyl-O-glycosyl-glycoprotein beta-1,3-N-acetylglucosaminyltransferase activity"/>
    <property type="evidence" value="ECO:0007669"/>
    <property type="project" value="TreeGrafter"/>
</dbReference>
<feature type="domain" description="ILEI/PANDER" evidence="1">
    <location>
        <begin position="71"/>
        <end position="160"/>
    </location>
</feature>
<dbReference type="Proteomes" id="UP001187531">
    <property type="component" value="Unassembled WGS sequence"/>
</dbReference>
<dbReference type="EMBL" id="JAVRJZ010000004">
    <property type="protein sequence ID" value="KAK2723363.1"/>
    <property type="molecule type" value="Genomic_DNA"/>
</dbReference>
<dbReference type="PANTHER" id="PTHR46396">
    <property type="entry name" value="PROTEIN O-LINKED-MANNOSE BETA-1,2-N-ACETYLGLUCOSAMINYLTRANSFERASE 1"/>
    <property type="match status" value="1"/>
</dbReference>
<comment type="caution">
    <text evidence="2">The sequence shown here is derived from an EMBL/GenBank/DDBJ whole genome shotgun (WGS) entry which is preliminary data.</text>
</comment>
<sequence length="171" mass="19332">MNCFGYGYLNFNICHHICNKEVKRDGLLHDGQYFPGDHPEVSVEVFSSQSKVSVVVDGTQILENSLSGKGRGIHLVILNQATGSIMTKRVFDTYSPQEDDAMVLFLNMVKDGRILIFAIKDEASYHLREAARNCLKYLGSKYSYLVGWRDMWVFVAQKGGKPLGEEFKQSQ</sequence>
<proteinExistence type="predicted"/>
<dbReference type="Pfam" id="PF15711">
    <property type="entry name" value="ILEI"/>
    <property type="match status" value="1"/>
</dbReference>
<organism evidence="2 3">
    <name type="scientific">Artemia franciscana</name>
    <name type="common">Brine shrimp</name>
    <name type="synonym">Artemia sanfranciscana</name>
    <dbReference type="NCBI Taxonomy" id="6661"/>
    <lineage>
        <taxon>Eukaryota</taxon>
        <taxon>Metazoa</taxon>
        <taxon>Ecdysozoa</taxon>
        <taxon>Arthropoda</taxon>
        <taxon>Crustacea</taxon>
        <taxon>Branchiopoda</taxon>
        <taxon>Anostraca</taxon>
        <taxon>Artemiidae</taxon>
        <taxon>Artemia</taxon>
    </lineage>
</organism>
<reference evidence="2" key="1">
    <citation type="submission" date="2023-07" db="EMBL/GenBank/DDBJ databases">
        <title>Chromosome-level genome assembly of Artemia franciscana.</title>
        <authorList>
            <person name="Jo E."/>
        </authorList>
    </citation>
    <scope>NUCLEOTIDE SEQUENCE</scope>
    <source>
        <tissue evidence="2">Whole body</tissue>
    </source>
</reference>
<dbReference type="PROSITE" id="PS52031">
    <property type="entry name" value="GG_LECTIN"/>
    <property type="match status" value="1"/>
</dbReference>
<dbReference type="GO" id="GO:0016266">
    <property type="term" value="P:protein O-linked glycosylation via N-acetyl-galactosamine"/>
    <property type="evidence" value="ECO:0007669"/>
    <property type="project" value="TreeGrafter"/>
</dbReference>
<evidence type="ECO:0000313" key="2">
    <source>
        <dbReference type="EMBL" id="KAK2723363.1"/>
    </source>
</evidence>
<accession>A0AA88I8N6</accession>
<evidence type="ECO:0000259" key="1">
    <source>
        <dbReference type="Pfam" id="PF15711"/>
    </source>
</evidence>
<dbReference type="InterPro" id="IPR052463">
    <property type="entry name" value="O-linked_mannose_GnT"/>
</dbReference>
<gene>
    <name evidence="2" type="ORF">QYM36_001881</name>
</gene>
<protein>
    <recommendedName>
        <fullName evidence="1">ILEI/PANDER domain-containing protein</fullName>
    </recommendedName>
</protein>
<keyword evidence="3" id="KW-1185">Reference proteome</keyword>
<name>A0AA88I8N6_ARTSF</name>
<dbReference type="InterPro" id="IPR039477">
    <property type="entry name" value="ILEI/PANDER_dom"/>
</dbReference>
<dbReference type="GO" id="GO:0000139">
    <property type="term" value="C:Golgi membrane"/>
    <property type="evidence" value="ECO:0007669"/>
    <property type="project" value="TreeGrafter"/>
</dbReference>
<dbReference type="AlphaFoldDB" id="A0AA88I8N6"/>
<dbReference type="PANTHER" id="PTHR46396:SF1">
    <property type="entry name" value="PROTEIN O-LINKED-MANNOSE BETA-1,2-N-ACETYLGLUCOSAMINYLTRANSFERASE 1"/>
    <property type="match status" value="1"/>
</dbReference>